<feature type="domain" description="Alpha/beta hydrolase fold-3" evidence="3">
    <location>
        <begin position="111"/>
        <end position="314"/>
    </location>
</feature>
<dbReference type="Gene3D" id="3.40.50.1820">
    <property type="entry name" value="alpha/beta hydrolase"/>
    <property type="match status" value="1"/>
</dbReference>
<keyword evidence="2" id="KW-0378">Hydrolase</keyword>
<gene>
    <name evidence="4" type="ORF">NT02SARS_0117</name>
</gene>
<evidence type="ECO:0000256" key="1">
    <source>
        <dbReference type="ARBA" id="ARBA00010515"/>
    </source>
</evidence>
<dbReference type="PROSITE" id="PS01173">
    <property type="entry name" value="LIPASE_GDXG_HIS"/>
    <property type="match status" value="1"/>
</dbReference>
<organism evidence="4 5">
    <name type="scientific">SAR86 cluster bacterium SAR86B</name>
    <dbReference type="NCBI Taxonomy" id="1123867"/>
    <lineage>
        <taxon>Bacteria</taxon>
        <taxon>Pseudomonadati</taxon>
        <taxon>Pseudomonadota</taxon>
        <taxon>Gammaproteobacteria</taxon>
        <taxon>SAR86 cluster</taxon>
    </lineage>
</organism>
<evidence type="ECO:0000259" key="3">
    <source>
        <dbReference type="Pfam" id="PF07859"/>
    </source>
</evidence>
<dbReference type="PANTHER" id="PTHR48081:SF8">
    <property type="entry name" value="ALPHA_BETA HYDROLASE FOLD-3 DOMAIN-CONTAINING PROTEIN-RELATED"/>
    <property type="match status" value="1"/>
</dbReference>
<evidence type="ECO:0000313" key="5">
    <source>
        <dbReference type="Proteomes" id="UP000010116"/>
    </source>
</evidence>
<dbReference type="GO" id="GO:0016787">
    <property type="term" value="F:hydrolase activity"/>
    <property type="evidence" value="ECO:0007669"/>
    <property type="project" value="UniProtKB-KW"/>
</dbReference>
<dbReference type="SUPFAM" id="SSF53474">
    <property type="entry name" value="alpha/beta-Hydrolases"/>
    <property type="match status" value="1"/>
</dbReference>
<evidence type="ECO:0000256" key="2">
    <source>
        <dbReference type="ARBA" id="ARBA00022801"/>
    </source>
</evidence>
<protein>
    <submittedName>
        <fullName evidence="4">Putative carboxylesterase Est2</fullName>
    </submittedName>
</protein>
<sequence length="337" mass="39488">MFKLFSLLFYITPNWIYKIIFFNRPHIRNFYIDAKSFALIKIIEKLRKTNLSDLEENEIPNFRSEVESLKSIFRLKISKKKEIRREDIFLKGSRIQLRRYIPSKLESSKTILYFHGGGYVLNSIDTHDELVSYMSSKMGVEIFSLNYSLSPENKFPIQVNQAYEALKEIESRSISISNVSLCGDSAGGHLALSLTNKLIEDNQPLPGNQFLIYPMLDPMMETESYELFKKNFFLTKDTMEWFWRCFRNNDADNEDKKFNIMKTNECLELYPETHIVTAGFDPLCDEAEEFLFMLNENGVKVRQLHYPRLFHGFANVGILSEAKNALDDFLSEYQKIL</sequence>
<dbReference type="PANTHER" id="PTHR48081">
    <property type="entry name" value="AB HYDROLASE SUPERFAMILY PROTEIN C4A8.06C"/>
    <property type="match status" value="1"/>
</dbReference>
<dbReference type="InterPro" id="IPR029058">
    <property type="entry name" value="AB_hydrolase_fold"/>
</dbReference>
<dbReference type="Proteomes" id="UP000010116">
    <property type="component" value="Unassembled WGS sequence"/>
</dbReference>
<dbReference type="HOGENOM" id="CLU_012494_6_4_6"/>
<name>J4X2R9_9GAMM</name>
<proteinExistence type="inferred from homology"/>
<dbReference type="InterPro" id="IPR002168">
    <property type="entry name" value="Lipase_GDXG_HIS_AS"/>
</dbReference>
<reference evidence="4 5" key="1">
    <citation type="journal article" date="2012" name="ISME J.">
        <title>Genomic insights to SAR86, an abundant and uncultivated marine bacterial lineage.</title>
        <authorList>
            <person name="Dupont C.L."/>
            <person name="Rusch D.B."/>
            <person name="Yooseph S."/>
            <person name="Lombardo M.J."/>
            <person name="Richter R.A."/>
            <person name="Valas R."/>
            <person name="Novotny M."/>
            <person name="Yee-Greenbaum J."/>
            <person name="Selengut J.D."/>
            <person name="Haft D.H."/>
            <person name="Halpern A.L."/>
            <person name="Lasken R.S."/>
            <person name="Nealson K."/>
            <person name="Friedman R."/>
            <person name="Venter J.C."/>
        </authorList>
    </citation>
    <scope>NUCLEOTIDE SEQUENCE [LARGE SCALE GENOMIC DNA]</scope>
</reference>
<dbReference type="AlphaFoldDB" id="J4X2R9"/>
<accession>J4X2R9</accession>
<dbReference type="InterPro" id="IPR013094">
    <property type="entry name" value="AB_hydrolase_3"/>
</dbReference>
<dbReference type="Pfam" id="PF07859">
    <property type="entry name" value="Abhydrolase_3"/>
    <property type="match status" value="1"/>
</dbReference>
<comment type="similarity">
    <text evidence="1">Belongs to the 'GDXG' lipolytic enzyme family.</text>
</comment>
<dbReference type="InterPro" id="IPR050300">
    <property type="entry name" value="GDXG_lipolytic_enzyme"/>
</dbReference>
<dbReference type="EMBL" id="JH611165">
    <property type="protein sequence ID" value="EJP73560.1"/>
    <property type="molecule type" value="Genomic_DNA"/>
</dbReference>
<evidence type="ECO:0000313" key="4">
    <source>
        <dbReference type="EMBL" id="EJP73560.1"/>
    </source>
</evidence>